<feature type="region of interest" description="Disordered" evidence="1">
    <location>
        <begin position="1"/>
        <end position="22"/>
    </location>
</feature>
<protein>
    <submittedName>
        <fullName evidence="2">Uncharacterized protein</fullName>
    </submittedName>
</protein>
<reference evidence="2 3" key="1">
    <citation type="submission" date="2015-03" db="EMBL/GenBank/DDBJ databases">
        <authorList>
            <person name="Urmite Genomes"/>
        </authorList>
    </citation>
    <scope>NUCLEOTIDE SEQUENCE [LARGE SCALE GENOMIC DNA]</scope>
    <source>
        <strain evidence="2 3">CSUR P1491</strain>
    </source>
</reference>
<dbReference type="EMBL" id="CTEE01000002">
    <property type="protein sequence ID" value="CQD24348.1"/>
    <property type="molecule type" value="Genomic_DNA"/>
</dbReference>
<accession>A0A0E3WEB3</accession>
<evidence type="ECO:0000256" key="1">
    <source>
        <dbReference type="SAM" id="MobiDB-lite"/>
    </source>
</evidence>
<dbReference type="RefSeq" id="WP_139043399.1">
    <property type="nucleotide sequence ID" value="NZ_CTEE01000002.1"/>
</dbReference>
<evidence type="ECO:0000313" key="3">
    <source>
        <dbReference type="Proteomes" id="UP000199251"/>
    </source>
</evidence>
<dbReference type="AlphaFoldDB" id="A0A0E3WEB3"/>
<name>A0A0E3WEB3_MYCLN</name>
<dbReference type="STRING" id="141349.BN1232_06174"/>
<sequence length="60" mass="6130">MQPVQLSLIPDPLPATTADPPPVPMVEQLPTIAVTTAITLLATVIAKAATPNGIEVTGDE</sequence>
<organism evidence="2 3">
    <name type="scientific">Mycobacterium lentiflavum</name>
    <dbReference type="NCBI Taxonomy" id="141349"/>
    <lineage>
        <taxon>Bacteria</taxon>
        <taxon>Bacillati</taxon>
        <taxon>Actinomycetota</taxon>
        <taxon>Actinomycetes</taxon>
        <taxon>Mycobacteriales</taxon>
        <taxon>Mycobacteriaceae</taxon>
        <taxon>Mycobacterium</taxon>
        <taxon>Mycobacterium simiae complex</taxon>
    </lineage>
</organism>
<proteinExistence type="predicted"/>
<dbReference type="Proteomes" id="UP000199251">
    <property type="component" value="Unassembled WGS sequence"/>
</dbReference>
<evidence type="ECO:0000313" key="2">
    <source>
        <dbReference type="EMBL" id="CQD24348.1"/>
    </source>
</evidence>
<gene>
    <name evidence="2" type="ORF">BN1232_06174</name>
</gene>